<evidence type="ECO:0000256" key="1">
    <source>
        <dbReference type="SAM" id="MobiDB-lite"/>
    </source>
</evidence>
<comment type="caution">
    <text evidence="3">The sequence shown here is derived from an EMBL/GenBank/DDBJ whole genome shotgun (WGS) entry which is preliminary data.</text>
</comment>
<reference evidence="5 6" key="1">
    <citation type="submission" date="2018-08" db="EMBL/GenBank/DDBJ databases">
        <title>Genomic Encyclopedia of Archaeal and Bacterial Type Strains, Phase II (KMG-II): from individual species to whole genera.</title>
        <authorList>
            <person name="Goeker M."/>
        </authorList>
    </citation>
    <scope>NUCLEOTIDE SEQUENCE [LARGE SCALE GENOMIC DNA]</scope>
    <source>
        <strain evidence="3 6">DSM 17099</strain>
        <strain evidence="4 5">DSM 582</strain>
    </source>
</reference>
<proteinExistence type="predicted"/>
<keyword evidence="5" id="KW-1185">Reference proteome</keyword>
<protein>
    <submittedName>
        <fullName evidence="3">Uncharacterized protein</fullName>
    </submittedName>
</protein>
<evidence type="ECO:0000313" key="5">
    <source>
        <dbReference type="Proteomes" id="UP000256794"/>
    </source>
</evidence>
<evidence type="ECO:0000256" key="2">
    <source>
        <dbReference type="SAM" id="SignalP"/>
    </source>
</evidence>
<feature type="compositionally biased region" description="Low complexity" evidence="1">
    <location>
        <begin position="66"/>
        <end position="78"/>
    </location>
</feature>
<dbReference type="Proteomes" id="UP000256794">
    <property type="component" value="Unassembled WGS sequence"/>
</dbReference>
<accession>A0A3D9X9W4</accession>
<dbReference type="AlphaFoldDB" id="A0A3D9X9W4"/>
<keyword evidence="2" id="KW-0732">Signal</keyword>
<accession>A0A3E0CER9</accession>
<evidence type="ECO:0000313" key="6">
    <source>
        <dbReference type="Proteomes" id="UP000256941"/>
    </source>
</evidence>
<feature type="chain" id="PRO_5044592636" evidence="2">
    <location>
        <begin position="27"/>
        <end position="196"/>
    </location>
</feature>
<dbReference type="EMBL" id="QTUJ01000004">
    <property type="protein sequence ID" value="REF67254.1"/>
    <property type="molecule type" value="Genomic_DNA"/>
</dbReference>
<dbReference type="OrthoDB" id="7837118at2"/>
<dbReference type="EMBL" id="QUMX01000001">
    <property type="protein sequence ID" value="REG57013.1"/>
    <property type="molecule type" value="Genomic_DNA"/>
</dbReference>
<evidence type="ECO:0000313" key="3">
    <source>
        <dbReference type="EMBL" id="REF67254.1"/>
    </source>
</evidence>
<organism evidence="3 6">
    <name type="scientific">Paracoccus versutus</name>
    <name type="common">Thiobacillus versutus</name>
    <dbReference type="NCBI Taxonomy" id="34007"/>
    <lineage>
        <taxon>Bacteria</taxon>
        <taxon>Pseudomonadati</taxon>
        <taxon>Pseudomonadota</taxon>
        <taxon>Alphaproteobacteria</taxon>
        <taxon>Rhodobacterales</taxon>
        <taxon>Paracoccaceae</taxon>
        <taxon>Paracoccus</taxon>
    </lineage>
</organism>
<gene>
    <name evidence="4" type="ORF">ATH84_100160</name>
    <name evidence="3" type="ORF">BDD41_4276</name>
</gene>
<dbReference type="Proteomes" id="UP000256941">
    <property type="component" value="Unassembled WGS sequence"/>
</dbReference>
<feature type="signal peptide" evidence="2">
    <location>
        <begin position="1"/>
        <end position="26"/>
    </location>
</feature>
<dbReference type="RefSeq" id="WP_036751333.1">
    <property type="nucleotide sequence ID" value="NZ_CP035284.1"/>
</dbReference>
<sequence length="196" mass="20102">MPRTAPLRPCALALALLLAPLAPAHAQAEGEQMQLCVNSCLYHFGPASNPRYHACVAEQCEQAAPSRQPAQPPSQGAGWRNGTADGGRTHYARVQSGRLALSYMCQRGSEGLVAVEGMAGSPGSLVLRIDGRRMAQPFAASGGMRATQAARGSAMLAGLLGGSGVELADDRGRGSLPLAGSGRAIRAAMAACGLRP</sequence>
<evidence type="ECO:0000313" key="4">
    <source>
        <dbReference type="EMBL" id="REG57013.1"/>
    </source>
</evidence>
<feature type="region of interest" description="Disordered" evidence="1">
    <location>
        <begin position="66"/>
        <end position="87"/>
    </location>
</feature>
<name>A0A3D9X9W4_PARVE</name>